<dbReference type="PANTHER" id="PTHR35807:SF1">
    <property type="entry name" value="TRANSCRIPTIONAL REGULATOR REDD"/>
    <property type="match status" value="1"/>
</dbReference>
<dbReference type="Pfam" id="PF13191">
    <property type="entry name" value="AAA_16"/>
    <property type="match status" value="1"/>
</dbReference>
<dbReference type="GO" id="GO:0003677">
    <property type="term" value="F:DNA binding"/>
    <property type="evidence" value="ECO:0007669"/>
    <property type="project" value="UniProtKB-UniRule"/>
</dbReference>
<accession>A0A1H0TME5</accession>
<dbReference type="SUPFAM" id="SSF48452">
    <property type="entry name" value="TPR-like"/>
    <property type="match status" value="1"/>
</dbReference>
<dbReference type="InterPro" id="IPR041664">
    <property type="entry name" value="AAA_16"/>
</dbReference>
<evidence type="ECO:0000313" key="9">
    <source>
        <dbReference type="Proteomes" id="UP000199077"/>
    </source>
</evidence>
<dbReference type="InterPro" id="IPR016032">
    <property type="entry name" value="Sig_transdc_resp-reg_C-effctor"/>
</dbReference>
<dbReference type="SUPFAM" id="SSF52540">
    <property type="entry name" value="P-loop containing nucleoside triphosphate hydrolases"/>
    <property type="match status" value="1"/>
</dbReference>
<evidence type="ECO:0000256" key="4">
    <source>
        <dbReference type="ARBA" id="ARBA00023163"/>
    </source>
</evidence>
<evidence type="ECO:0000256" key="1">
    <source>
        <dbReference type="ARBA" id="ARBA00005820"/>
    </source>
</evidence>
<dbReference type="InterPro" id="IPR001867">
    <property type="entry name" value="OmpR/PhoB-type_DNA-bd"/>
</dbReference>
<dbReference type="Gene3D" id="3.40.50.300">
    <property type="entry name" value="P-loop containing nucleotide triphosphate hydrolases"/>
    <property type="match status" value="1"/>
</dbReference>
<sequence length="1138" mass="122411">MRVGVLGAVQATLGDGPVDLGTRKQRALVAALAMNHGRPVSVDALVDLLWPDGAPPGVNGTLQAYVAGLRRSLEPDRAARAPSTVLVTVAPGYALRVEDDALDAARFDRAVSRAHRRIGQLSGLHEPSGLSVEELAAVVAELDEALALWRGTPYLELEDAPSAVAERARLEELRVVALEDRAVAALELGEHATVAGELESLTTAYPLRERLWGLRALALTRAGRQAEALDALREVREVLADELGLEPGLELRDLQSAVLRQDPVLDWQPATSTAALPADHPPAERIRSDHPSADVDRAGPEPTRAGSSSRIQSFVPTLPPWPLVGRADQLADLVGALEQAESGSVALAALVGEPGIGKSRLAGELAKVAGDRGATVLLGRCSQDDGAPPLWPWQQVLRSLGRELPTESDVDEDGGGRFRTWEAIAGAVAEAASERTIVVLLDDLHWADVASLRVLRLLGETVQQARLLVVGTWRSHPEPTDALLDAVETFARRHAVRLDLHGLSADEASRVVEAVSESTPSGGEAAALRDRTDGNPFFLVEYARLAREGGDLSGLLAEAHPPSAVHDVLARRLQRLPEESVATLRWAALLGRQFDLATLADVSRLDEDALLDHLDPALAAGLVRDDGIGRFLFGHALVRDTIYAAIPATRRARAHARVAEAVSGATGREHEVARHWLAAGPAHAARAWLACVRAATVARRLHAYEESADLLRSALDALPGDPDATLGERYDVLMDLADAQRWSGDWEGLVGTAEEAVRVADEIGDVELLGRAATATSVGALWQSGPHGTVNAVVVDALRRVLGELPATDGALRCRVMLALALEIYYGSTFAERSALVEEGLAMARRLGDDALLLDACQLAYVALWHRSTASLRRDLATEGMELAHRLGDQRAYVVTTTLRAVVAGELGLVDEMWEHTVVARDWAQRLRLPYGLIVLDSLELPWLAMAGRFDECELRMADIVRLDQEMALGQTEDATAGALMSLRLWQGRSHEVAPMLEQFAEHSVLPVASTMLVFWIRGGEVERAREYAATHTVRLDDDDWFSVLNWGLAAEAGLVLDDHAMASAAYDRLAPFAGTSCCAGSGNAIGPVDAFLALAAAAVGERELAATHADRALELCEEWRIPLAAQWLRDLRTRHSF</sequence>
<dbReference type="InterPro" id="IPR005158">
    <property type="entry name" value="BTAD"/>
</dbReference>
<dbReference type="InterPro" id="IPR027417">
    <property type="entry name" value="P-loop_NTPase"/>
</dbReference>
<organism evidence="8 9">
    <name type="scientific">Pedococcus dokdonensis</name>
    <dbReference type="NCBI Taxonomy" id="443156"/>
    <lineage>
        <taxon>Bacteria</taxon>
        <taxon>Bacillati</taxon>
        <taxon>Actinomycetota</taxon>
        <taxon>Actinomycetes</taxon>
        <taxon>Micrococcales</taxon>
        <taxon>Intrasporangiaceae</taxon>
        <taxon>Pedococcus</taxon>
    </lineage>
</organism>
<dbReference type="Gene3D" id="1.10.10.10">
    <property type="entry name" value="Winged helix-like DNA-binding domain superfamily/Winged helix DNA-binding domain"/>
    <property type="match status" value="1"/>
</dbReference>
<keyword evidence="9" id="KW-1185">Reference proteome</keyword>
<evidence type="ECO:0000256" key="5">
    <source>
        <dbReference type="PROSITE-ProRule" id="PRU01091"/>
    </source>
</evidence>
<dbReference type="CDD" id="cd15831">
    <property type="entry name" value="BTAD"/>
    <property type="match status" value="1"/>
</dbReference>
<dbReference type="STRING" id="443156.SAMN04489867_2891"/>
<evidence type="ECO:0000256" key="2">
    <source>
        <dbReference type="ARBA" id="ARBA00023015"/>
    </source>
</evidence>
<dbReference type="GO" id="GO:0000160">
    <property type="term" value="P:phosphorelay signal transduction system"/>
    <property type="evidence" value="ECO:0007669"/>
    <property type="project" value="InterPro"/>
</dbReference>
<dbReference type="GO" id="GO:0006355">
    <property type="term" value="P:regulation of DNA-templated transcription"/>
    <property type="evidence" value="ECO:0007669"/>
    <property type="project" value="InterPro"/>
</dbReference>
<feature type="DNA-binding region" description="OmpR/PhoB-type" evidence="5">
    <location>
        <begin position="1"/>
        <end position="97"/>
    </location>
</feature>
<keyword evidence="4" id="KW-0804">Transcription</keyword>
<dbReference type="RefSeq" id="WP_172829412.1">
    <property type="nucleotide sequence ID" value="NZ_LT629711.1"/>
</dbReference>
<comment type="similarity">
    <text evidence="1">Belongs to the AfsR/DnrI/RedD regulatory family.</text>
</comment>
<dbReference type="InterPro" id="IPR036388">
    <property type="entry name" value="WH-like_DNA-bd_sf"/>
</dbReference>
<dbReference type="SMART" id="SM00862">
    <property type="entry name" value="Trans_reg_C"/>
    <property type="match status" value="1"/>
</dbReference>
<dbReference type="InterPro" id="IPR051677">
    <property type="entry name" value="AfsR-DnrI-RedD_regulator"/>
</dbReference>
<dbReference type="Pfam" id="PF00486">
    <property type="entry name" value="Trans_reg_C"/>
    <property type="match status" value="1"/>
</dbReference>
<feature type="domain" description="OmpR/PhoB-type" evidence="7">
    <location>
        <begin position="1"/>
        <end position="97"/>
    </location>
</feature>
<gene>
    <name evidence="8" type="ORF">SAMN04489867_2891</name>
</gene>
<dbReference type="Gene3D" id="1.25.40.10">
    <property type="entry name" value="Tetratricopeptide repeat domain"/>
    <property type="match status" value="1"/>
</dbReference>
<dbReference type="PANTHER" id="PTHR35807">
    <property type="entry name" value="TRANSCRIPTIONAL REGULATOR REDD-RELATED"/>
    <property type="match status" value="1"/>
</dbReference>
<evidence type="ECO:0000256" key="6">
    <source>
        <dbReference type="SAM" id="MobiDB-lite"/>
    </source>
</evidence>
<dbReference type="SUPFAM" id="SSF46894">
    <property type="entry name" value="C-terminal effector domain of the bipartite response regulators"/>
    <property type="match status" value="1"/>
</dbReference>
<dbReference type="Pfam" id="PF03704">
    <property type="entry name" value="BTAD"/>
    <property type="match status" value="1"/>
</dbReference>
<dbReference type="Proteomes" id="UP000199077">
    <property type="component" value="Chromosome I"/>
</dbReference>
<protein>
    <submittedName>
        <fullName evidence="8">Transcriptional regulatory protein, C terminal</fullName>
    </submittedName>
</protein>
<dbReference type="PROSITE" id="PS51755">
    <property type="entry name" value="OMPR_PHOB"/>
    <property type="match status" value="1"/>
</dbReference>
<dbReference type="EMBL" id="LT629711">
    <property type="protein sequence ID" value="SDP55242.1"/>
    <property type="molecule type" value="Genomic_DNA"/>
</dbReference>
<feature type="compositionally biased region" description="Basic and acidic residues" evidence="6">
    <location>
        <begin position="281"/>
        <end position="299"/>
    </location>
</feature>
<reference evidence="9" key="1">
    <citation type="submission" date="2016-10" db="EMBL/GenBank/DDBJ databases">
        <authorList>
            <person name="Varghese N."/>
            <person name="Submissions S."/>
        </authorList>
    </citation>
    <scope>NUCLEOTIDE SEQUENCE [LARGE SCALE GENOMIC DNA]</scope>
    <source>
        <strain evidence="9">DSM 22329</strain>
    </source>
</reference>
<keyword evidence="3 5" id="KW-0238">DNA-binding</keyword>
<evidence type="ECO:0000256" key="3">
    <source>
        <dbReference type="ARBA" id="ARBA00023125"/>
    </source>
</evidence>
<dbReference type="InterPro" id="IPR011990">
    <property type="entry name" value="TPR-like_helical_dom_sf"/>
</dbReference>
<evidence type="ECO:0000313" key="8">
    <source>
        <dbReference type="EMBL" id="SDP55242.1"/>
    </source>
</evidence>
<dbReference type="AlphaFoldDB" id="A0A1H0TME5"/>
<name>A0A1H0TME5_9MICO</name>
<keyword evidence="2" id="KW-0805">Transcription regulation</keyword>
<proteinExistence type="inferred from homology"/>
<dbReference type="SMART" id="SM01043">
    <property type="entry name" value="BTAD"/>
    <property type="match status" value="1"/>
</dbReference>
<feature type="region of interest" description="Disordered" evidence="6">
    <location>
        <begin position="273"/>
        <end position="312"/>
    </location>
</feature>
<evidence type="ECO:0000259" key="7">
    <source>
        <dbReference type="PROSITE" id="PS51755"/>
    </source>
</evidence>